<gene>
    <name evidence="2" type="ORF">H9870_14055</name>
</gene>
<dbReference type="EMBL" id="DXGC01000122">
    <property type="protein sequence ID" value="HIW92772.1"/>
    <property type="molecule type" value="Genomic_DNA"/>
</dbReference>
<dbReference type="Proteomes" id="UP000824190">
    <property type="component" value="Unassembled WGS sequence"/>
</dbReference>
<keyword evidence="1" id="KW-1133">Transmembrane helix</keyword>
<name>A0A9D1UM21_9CORY</name>
<keyword evidence="1" id="KW-0812">Transmembrane</keyword>
<comment type="caution">
    <text evidence="2">The sequence shown here is derived from an EMBL/GenBank/DDBJ whole genome shotgun (WGS) entry which is preliminary data.</text>
</comment>
<keyword evidence="1" id="KW-0472">Membrane</keyword>
<sequence>MMIFTHARSSTTLHDPAHAVAEGASSGAFDVPCNLPADSPAVTDALKEHGTMPVAGTRWFGLSTSQLVLAGISGVLVLAAVILVAVSTGPSDTPGLVTGVVLGVIGLVVGAITAVSARARRRGLLALATAWHNGWLRFAPAEVGAVWVDRTVLHGQARPDRVNQDHRYWYRALVRVHPTDGHGPFTVTTEPFQALGDRDGHPHDLRTAPGPLDSFEPEYANGWTIARYVAGDADACAASATVTTNLSDDQVRAALAASGHAGH</sequence>
<evidence type="ECO:0000256" key="1">
    <source>
        <dbReference type="SAM" id="Phobius"/>
    </source>
</evidence>
<protein>
    <submittedName>
        <fullName evidence="2">Uncharacterized protein</fullName>
    </submittedName>
</protein>
<organism evidence="2 3">
    <name type="scientific">Candidatus Corynebacterium avicola</name>
    <dbReference type="NCBI Taxonomy" id="2838527"/>
    <lineage>
        <taxon>Bacteria</taxon>
        <taxon>Bacillati</taxon>
        <taxon>Actinomycetota</taxon>
        <taxon>Actinomycetes</taxon>
        <taxon>Mycobacteriales</taxon>
        <taxon>Corynebacteriaceae</taxon>
        <taxon>Corynebacterium</taxon>
    </lineage>
</organism>
<evidence type="ECO:0000313" key="3">
    <source>
        <dbReference type="Proteomes" id="UP000824190"/>
    </source>
</evidence>
<feature type="transmembrane region" description="Helical" evidence="1">
    <location>
        <begin position="95"/>
        <end position="115"/>
    </location>
</feature>
<proteinExistence type="predicted"/>
<reference evidence="2" key="1">
    <citation type="journal article" date="2021" name="PeerJ">
        <title>Extensive microbial diversity within the chicken gut microbiome revealed by metagenomics and culture.</title>
        <authorList>
            <person name="Gilroy R."/>
            <person name="Ravi A."/>
            <person name="Getino M."/>
            <person name="Pursley I."/>
            <person name="Horton D.L."/>
            <person name="Alikhan N.F."/>
            <person name="Baker D."/>
            <person name="Gharbi K."/>
            <person name="Hall N."/>
            <person name="Watson M."/>
            <person name="Adriaenssens E.M."/>
            <person name="Foster-Nyarko E."/>
            <person name="Jarju S."/>
            <person name="Secka A."/>
            <person name="Antonio M."/>
            <person name="Oren A."/>
            <person name="Chaudhuri R.R."/>
            <person name="La Ragione R."/>
            <person name="Hildebrand F."/>
            <person name="Pallen M.J."/>
        </authorList>
    </citation>
    <scope>NUCLEOTIDE SEQUENCE</scope>
    <source>
        <strain evidence="2">CHK32-1732</strain>
    </source>
</reference>
<feature type="transmembrane region" description="Helical" evidence="1">
    <location>
        <begin position="67"/>
        <end position="89"/>
    </location>
</feature>
<dbReference type="AlphaFoldDB" id="A0A9D1UM21"/>
<reference evidence="2" key="2">
    <citation type="submission" date="2021-04" db="EMBL/GenBank/DDBJ databases">
        <authorList>
            <person name="Gilroy R."/>
        </authorList>
    </citation>
    <scope>NUCLEOTIDE SEQUENCE</scope>
    <source>
        <strain evidence="2">CHK32-1732</strain>
    </source>
</reference>
<accession>A0A9D1UM21</accession>
<evidence type="ECO:0000313" key="2">
    <source>
        <dbReference type="EMBL" id="HIW92772.1"/>
    </source>
</evidence>